<evidence type="ECO:0000313" key="4">
    <source>
        <dbReference type="EMBL" id="QEK51067.1"/>
    </source>
</evidence>
<feature type="domain" description="IPT/TIG" evidence="3">
    <location>
        <begin position="49"/>
        <end position="125"/>
    </location>
</feature>
<dbReference type="SUPFAM" id="SSF81296">
    <property type="entry name" value="E set domains"/>
    <property type="match status" value="1"/>
</dbReference>
<dbReference type="InterPro" id="IPR002909">
    <property type="entry name" value="IPT_dom"/>
</dbReference>
<evidence type="ECO:0000259" key="3">
    <source>
        <dbReference type="Pfam" id="PF01833"/>
    </source>
</evidence>
<protein>
    <recommendedName>
        <fullName evidence="3">IPT/TIG domain-containing protein</fullName>
    </recommendedName>
</protein>
<gene>
    <name evidence="4" type="ORF">FYC62_04795</name>
</gene>
<dbReference type="SUPFAM" id="SSF101898">
    <property type="entry name" value="NHL repeat"/>
    <property type="match status" value="1"/>
</dbReference>
<feature type="repeat" description="NHL" evidence="2">
    <location>
        <begin position="403"/>
        <end position="440"/>
    </location>
</feature>
<dbReference type="Gene3D" id="2.60.40.10">
    <property type="entry name" value="Immunoglobulins"/>
    <property type="match status" value="1"/>
</dbReference>
<keyword evidence="1" id="KW-0677">Repeat</keyword>
<dbReference type="PROSITE" id="PS51125">
    <property type="entry name" value="NHL"/>
    <property type="match status" value="1"/>
</dbReference>
<proteinExistence type="predicted"/>
<name>A0A5C0VGA5_9SPHI</name>
<dbReference type="CDD" id="cd00603">
    <property type="entry name" value="IPT_PCSR"/>
    <property type="match status" value="1"/>
</dbReference>
<keyword evidence="5" id="KW-1185">Reference proteome</keyword>
<dbReference type="InterPro" id="IPR001258">
    <property type="entry name" value="NHL_repeat"/>
</dbReference>
<dbReference type="PANTHER" id="PTHR13833:SF71">
    <property type="entry name" value="NHL DOMAIN-CONTAINING PROTEIN"/>
    <property type="match status" value="1"/>
</dbReference>
<accession>A0A5C0VGA5</accession>
<evidence type="ECO:0000313" key="5">
    <source>
        <dbReference type="Proteomes" id="UP000323653"/>
    </source>
</evidence>
<dbReference type="EMBL" id="CP043329">
    <property type="protein sequence ID" value="QEK51067.1"/>
    <property type="molecule type" value="Genomic_DNA"/>
</dbReference>
<evidence type="ECO:0000256" key="1">
    <source>
        <dbReference type="ARBA" id="ARBA00022737"/>
    </source>
</evidence>
<dbReference type="Pfam" id="PF01436">
    <property type="entry name" value="NHL"/>
    <property type="match status" value="1"/>
</dbReference>
<dbReference type="Gene3D" id="2.120.10.30">
    <property type="entry name" value="TolB, C-terminal domain"/>
    <property type="match status" value="3"/>
</dbReference>
<dbReference type="InterPro" id="IPR014756">
    <property type="entry name" value="Ig_E-set"/>
</dbReference>
<dbReference type="AlphaFoldDB" id="A0A5C0VGA5"/>
<evidence type="ECO:0000256" key="2">
    <source>
        <dbReference type="PROSITE-ProRule" id="PRU00504"/>
    </source>
</evidence>
<reference evidence="4 5" key="1">
    <citation type="submission" date="2019-08" db="EMBL/GenBank/DDBJ databases">
        <title>Pedobacter sp. nov., isolated from Han river, South Korea.</title>
        <authorList>
            <person name="Lee D.-H."/>
            <person name="Kim Y.-S."/>
            <person name="Hwang E.-M."/>
            <person name="Le Tran T.C."/>
            <person name="Cha C.-J."/>
        </authorList>
    </citation>
    <scope>NUCLEOTIDE SEQUENCE [LARGE SCALE GENOMIC DNA]</scope>
    <source>
        <strain evidence="4 5">CJ43</strain>
    </source>
</reference>
<organism evidence="4 5">
    <name type="scientific">Pedobacter aquae</name>
    <dbReference type="NCBI Taxonomy" id="2605747"/>
    <lineage>
        <taxon>Bacteria</taxon>
        <taxon>Pseudomonadati</taxon>
        <taxon>Bacteroidota</taxon>
        <taxon>Sphingobacteriia</taxon>
        <taxon>Sphingobacteriales</taxon>
        <taxon>Sphingobacteriaceae</taxon>
        <taxon>Pedobacter</taxon>
    </lineage>
</organism>
<dbReference type="InterPro" id="IPR011042">
    <property type="entry name" value="6-blade_b-propeller_TolB-like"/>
</dbReference>
<dbReference type="Pfam" id="PF01833">
    <property type="entry name" value="TIG"/>
    <property type="match status" value="1"/>
</dbReference>
<dbReference type="Proteomes" id="UP000323653">
    <property type="component" value="Chromosome"/>
</dbReference>
<dbReference type="InterPro" id="IPR013783">
    <property type="entry name" value="Ig-like_fold"/>
</dbReference>
<dbReference type="PROSITE" id="PS51257">
    <property type="entry name" value="PROKAR_LIPOPROTEIN"/>
    <property type="match status" value="1"/>
</dbReference>
<dbReference type="KEGG" id="pej:FYC62_04795"/>
<dbReference type="PANTHER" id="PTHR13833">
    <property type="match status" value="1"/>
</dbReference>
<sequence>MGTNVKSIKIILKTALCLLILVSGCNEKEVELVDGNMSYKHDSSQPVRLDSFSPLEGSRDTEIIVYGNNFSSNPRDIIVTINNMRATVHEAYKDKLVITVPNKSGSGKIKISIAGREVESTVDFNYIRGTLTVRTLAGTGLSGYKDGSSSEAQFNFSIRGAGIVTDTYGNVFVADVGNHAIRKITPSGLVSTFAGNGTAGSTNGIGNNANFYHPYGLAIDAQNNLYVADTWNWQIRKITPQGEVSIFAGIPNPCGITVDKRNGDVFSISYDAGIVYRFSRQGDLIEQIRVNGTRMLGDIEVDSKGNLYVVDNYGCNIEKLNAGTWEKSRFAGSTTYGFLNGPGNQAQFASPWGIGIDVNDNLYIGGTGDNSDNTSPDHTIRFINGTTKEVSSIAGAGKGFANGTISRARFSSPADVAVDPTGIIYVLDRNNHCIRKISLE</sequence>